<dbReference type="EMBL" id="JACNYL010000001">
    <property type="protein sequence ID" value="MBD1420898.1"/>
    <property type="molecule type" value="Genomic_DNA"/>
</dbReference>
<evidence type="ECO:0000313" key="3">
    <source>
        <dbReference type="EMBL" id="MBD1420898.1"/>
    </source>
</evidence>
<dbReference type="Gene3D" id="3.20.20.140">
    <property type="entry name" value="Metal-dependent hydrolases"/>
    <property type="match status" value="1"/>
</dbReference>
<dbReference type="Pfam" id="PF04909">
    <property type="entry name" value="Amidohydro_2"/>
    <property type="match status" value="1"/>
</dbReference>
<protein>
    <submittedName>
        <fullName evidence="3">Amidohydrolase</fullName>
    </submittedName>
</protein>
<evidence type="ECO:0000259" key="2">
    <source>
        <dbReference type="Pfam" id="PF04909"/>
    </source>
</evidence>
<dbReference type="PANTHER" id="PTHR21240">
    <property type="entry name" value="2-AMINO-3-CARBOXYLMUCONATE-6-SEMIALDEHYDE DECARBOXYLASE"/>
    <property type="match status" value="1"/>
</dbReference>
<name>A0ABR7XNZ4_9SPHI</name>
<organism evidence="3 4">
    <name type="scientific">Sphingobacterium chuzhouense</name>
    <dbReference type="NCBI Taxonomy" id="1742264"/>
    <lineage>
        <taxon>Bacteria</taxon>
        <taxon>Pseudomonadati</taxon>
        <taxon>Bacteroidota</taxon>
        <taxon>Sphingobacteriia</taxon>
        <taxon>Sphingobacteriales</taxon>
        <taxon>Sphingobacteriaceae</taxon>
        <taxon>Sphingobacterium</taxon>
    </lineage>
</organism>
<dbReference type="SUPFAM" id="SSF51556">
    <property type="entry name" value="Metallo-dependent hydrolases"/>
    <property type="match status" value="1"/>
</dbReference>
<feature type="domain" description="Amidohydrolase-related" evidence="2">
    <location>
        <begin position="3"/>
        <end position="250"/>
    </location>
</feature>
<reference evidence="3 4" key="1">
    <citation type="submission" date="2020-08" db="EMBL/GenBank/DDBJ databases">
        <title>Sphingobacterium sp. DN00404 isolated from aquaculture water.</title>
        <authorList>
            <person name="Zhang M."/>
        </authorList>
    </citation>
    <scope>NUCLEOTIDE SEQUENCE [LARGE SCALE GENOMIC DNA]</scope>
    <source>
        <strain evidence="3 4">KCTC 42746</strain>
    </source>
</reference>
<dbReference type="Proteomes" id="UP000651112">
    <property type="component" value="Unassembled WGS sequence"/>
</dbReference>
<evidence type="ECO:0000313" key="4">
    <source>
        <dbReference type="Proteomes" id="UP000651112"/>
    </source>
</evidence>
<dbReference type="PANTHER" id="PTHR21240:SF19">
    <property type="entry name" value="CATALYTIC_ HYDROLASE"/>
    <property type="match status" value="1"/>
</dbReference>
<sequence length="287" mass="32595">MIVDVHTHVFLAETDFGPKLKADLERCGVDPQVWGNVAERHLETTKVADVAVVFGLQAAATDWNIPNEFVAMHVSRAAHRLLFFASIDPGRPGFMEELEKCHQQWGAVGVKMSPLYQNVHPADPRCYEIYRYCVKHGLPVLFHAGTSFVSGTPLDYSRPIHFDTVAMDFPELRIVLAHLAHPWEGEAIALIRRHRHVYCDLSALYYRPWQFYNSMRLLVEYRTHEKVLFGSDFPFTTTEDSLKGVRELNNIIDGSGLPTVSSEVIEGIIRRDTLRCLGLPNPKSIQQ</sequence>
<accession>A0ABR7XNZ4</accession>
<keyword evidence="1" id="KW-0456">Lyase</keyword>
<comment type="caution">
    <text evidence="3">The sequence shown here is derived from an EMBL/GenBank/DDBJ whole genome shotgun (WGS) entry which is preliminary data.</text>
</comment>
<dbReference type="InterPro" id="IPR032465">
    <property type="entry name" value="ACMSD"/>
</dbReference>
<keyword evidence="4" id="KW-1185">Reference proteome</keyword>
<dbReference type="CDD" id="cd01292">
    <property type="entry name" value="metallo-dependent_hydrolases"/>
    <property type="match status" value="1"/>
</dbReference>
<dbReference type="InterPro" id="IPR006680">
    <property type="entry name" value="Amidohydro-rel"/>
</dbReference>
<dbReference type="RefSeq" id="WP_190312631.1">
    <property type="nucleotide sequence ID" value="NZ_JACNYL010000001.1"/>
</dbReference>
<dbReference type="InterPro" id="IPR032466">
    <property type="entry name" value="Metal_Hydrolase"/>
</dbReference>
<gene>
    <name evidence="3" type="ORF">H8B21_04850</name>
</gene>
<evidence type="ECO:0000256" key="1">
    <source>
        <dbReference type="ARBA" id="ARBA00023239"/>
    </source>
</evidence>
<proteinExistence type="predicted"/>